<dbReference type="KEGG" id="ttf:THTE_3727"/>
<accession>A0A286RK41</accession>
<proteinExistence type="predicted"/>
<name>A0A286RK41_9BACT</name>
<keyword evidence="2" id="KW-1185">Reference proteome</keyword>
<gene>
    <name evidence="1" type="ORF">THTE_3727</name>
</gene>
<dbReference type="Proteomes" id="UP000215086">
    <property type="component" value="Chromosome"/>
</dbReference>
<reference evidence="1 2" key="1">
    <citation type="journal article" name="Front. Microbiol.">
        <title>Sugar Metabolism of the First Thermophilic Planctomycete Thermogutta terrifontis: Comparative Genomic and Transcriptomic Approaches.</title>
        <authorList>
            <person name="Elcheninov A.G."/>
            <person name="Menzel P."/>
            <person name="Gudbergsdottir S.R."/>
            <person name="Slesarev A.I."/>
            <person name="Kadnikov V.V."/>
            <person name="Krogh A."/>
            <person name="Bonch-Osmolovskaya E.A."/>
            <person name="Peng X."/>
            <person name="Kublanov I.V."/>
        </authorList>
    </citation>
    <scope>NUCLEOTIDE SEQUENCE [LARGE SCALE GENOMIC DNA]</scope>
    <source>
        <strain evidence="1 2">R1</strain>
    </source>
</reference>
<organism evidence="1 2">
    <name type="scientific">Thermogutta terrifontis</name>
    <dbReference type="NCBI Taxonomy" id="1331910"/>
    <lineage>
        <taxon>Bacteria</taxon>
        <taxon>Pseudomonadati</taxon>
        <taxon>Planctomycetota</taxon>
        <taxon>Planctomycetia</taxon>
        <taxon>Pirellulales</taxon>
        <taxon>Thermoguttaceae</taxon>
        <taxon>Thermogutta</taxon>
    </lineage>
</organism>
<evidence type="ECO:0000313" key="2">
    <source>
        <dbReference type="Proteomes" id="UP000215086"/>
    </source>
</evidence>
<evidence type="ECO:0000313" key="1">
    <source>
        <dbReference type="EMBL" id="ASV76328.1"/>
    </source>
</evidence>
<dbReference type="EMBL" id="CP018477">
    <property type="protein sequence ID" value="ASV76328.1"/>
    <property type="molecule type" value="Genomic_DNA"/>
</dbReference>
<dbReference type="AlphaFoldDB" id="A0A286RK41"/>
<sequence>MTVVYHVVPKHRDTARTNRKSGRQQLCWVKRFTDATCHRPI</sequence>
<protein>
    <submittedName>
        <fullName evidence="1">Uncharacterized protein</fullName>
    </submittedName>
</protein>